<dbReference type="Proteomes" id="UP000321378">
    <property type="component" value="Chromosome"/>
</dbReference>
<evidence type="ECO:0000313" key="2">
    <source>
        <dbReference type="EMBL" id="BBM44015.1"/>
    </source>
</evidence>
<name>A0A510KHL4_9FUSO</name>
<keyword evidence="5" id="KW-1185">Reference proteome</keyword>
<dbReference type="SUPFAM" id="SSF53448">
    <property type="entry name" value="Nucleotide-diphospho-sugar transferases"/>
    <property type="match status" value="1"/>
</dbReference>
<dbReference type="EMBL" id="AP019840">
    <property type="protein sequence ID" value="BBM51172.1"/>
    <property type="molecule type" value="Genomic_DNA"/>
</dbReference>
<evidence type="ECO:0000259" key="1">
    <source>
        <dbReference type="Pfam" id="PF00483"/>
    </source>
</evidence>
<dbReference type="PIRSF" id="PIRSF028162">
    <property type="entry name" value="BcbE_prd"/>
    <property type="match status" value="1"/>
</dbReference>
<dbReference type="CDD" id="cd04183">
    <property type="entry name" value="GT2_BcE_like"/>
    <property type="match status" value="1"/>
</dbReference>
<dbReference type="Gene3D" id="3.90.550.10">
    <property type="entry name" value="Spore Coat Polysaccharide Biosynthesis Protein SpsA, Chain A"/>
    <property type="match status" value="1"/>
</dbReference>
<accession>A0A510KHL4</accession>
<dbReference type="EMBL" id="AP019831">
    <property type="protein sequence ID" value="BBM44015.1"/>
    <property type="molecule type" value="Genomic_DNA"/>
</dbReference>
<dbReference type="AlphaFoldDB" id="A0A510KHL4"/>
<dbReference type="RefSeq" id="WP_026749565.1">
    <property type="nucleotide sequence ID" value="NZ_AP019831.1"/>
</dbReference>
<dbReference type="Pfam" id="PF00483">
    <property type="entry name" value="NTP_transferase"/>
    <property type="match status" value="1"/>
</dbReference>
<feature type="domain" description="Nucleotidyl transferase" evidence="1">
    <location>
        <begin position="11"/>
        <end position="237"/>
    </location>
</feature>
<protein>
    <submittedName>
        <fullName evidence="3">Pyrophosphorylase like protein</fullName>
    </submittedName>
</protein>
<dbReference type="InterPro" id="IPR029044">
    <property type="entry name" value="Nucleotide-diphossugar_trans"/>
</dbReference>
<dbReference type="OrthoDB" id="9788272at2"/>
<evidence type="ECO:0000313" key="5">
    <source>
        <dbReference type="Proteomes" id="UP000422644"/>
    </source>
</evidence>
<proteinExistence type="predicted"/>
<evidence type="ECO:0000313" key="3">
    <source>
        <dbReference type="EMBL" id="BBM51172.1"/>
    </source>
</evidence>
<reference evidence="3 4" key="2">
    <citation type="submission" date="2019-07" db="EMBL/GenBank/DDBJ databases">
        <title>Complete Genome Sequence of Leptotrichia trevisanii Strain JMUB3935.</title>
        <authorList>
            <person name="Watanabe S."/>
            <person name="Cui L."/>
        </authorList>
    </citation>
    <scope>NUCLEOTIDE SEQUENCE [LARGE SCALE GENOMIC DNA]</scope>
    <source>
        <strain evidence="3 4">JMUB3935</strain>
    </source>
</reference>
<gene>
    <name evidence="2" type="ORF">JMUB3870_0105</name>
    <name evidence="3" type="ORF">JMUB3935_0122</name>
</gene>
<evidence type="ECO:0000313" key="4">
    <source>
        <dbReference type="Proteomes" id="UP000321378"/>
    </source>
</evidence>
<reference evidence="2 5" key="1">
    <citation type="submission" date="2019-07" db="EMBL/GenBank/DDBJ databases">
        <title>Complete Genome Sequence of Leptotrichia trevisanii Strain JMUB3870.</title>
        <authorList>
            <person name="Watanabe S."/>
            <person name="Cui L."/>
        </authorList>
    </citation>
    <scope>NUCLEOTIDE SEQUENCE [LARGE SCALE GENOMIC DNA]</scope>
    <source>
        <strain evidence="2 5">JMUB3870</strain>
    </source>
</reference>
<dbReference type="Proteomes" id="UP000422644">
    <property type="component" value="Chromosome"/>
</dbReference>
<organism evidence="3 4">
    <name type="scientific">Leptotrichia trevisanii</name>
    <dbReference type="NCBI Taxonomy" id="109328"/>
    <lineage>
        <taxon>Bacteria</taxon>
        <taxon>Fusobacteriati</taxon>
        <taxon>Fusobacteriota</taxon>
        <taxon>Fusobacteriia</taxon>
        <taxon>Fusobacteriales</taxon>
        <taxon>Leptotrichiaceae</taxon>
        <taxon>Leptotrichia</taxon>
    </lineage>
</organism>
<dbReference type="STRING" id="1122173.GCA_000482505_02014"/>
<dbReference type="InterPro" id="IPR016873">
    <property type="entry name" value="Caps_polysacc_synth_BcbE_prd"/>
</dbReference>
<sequence length="245" mass="28487">MSKINLIMPMAGGGTRFKKEGIMLPKPLIELDGRPFFFWATQSITKFIDIDNLIFVILKEHVENYNIDKEILKYYPNAKLQVIDEVLNGAVLTCLEGVKLVDNDNPILFNDCDHAFLCDSFYEFCKNKNFKDIDGALLTFKSDDPRYSYVALDENDNVIQTMEKKVISDKAICGAYYFKNKDIFKTSTEEYLDNCNYEEYFVSGIYNIMSNHNKIIKYFLTDLHVSFGTPEEYEEAKKYNFNNLL</sequence>
<dbReference type="InterPro" id="IPR005835">
    <property type="entry name" value="NTP_transferase_dom"/>
</dbReference>